<organism evidence="2 3">
    <name type="scientific">Pseudoloma neurophilia</name>
    <dbReference type="NCBI Taxonomy" id="146866"/>
    <lineage>
        <taxon>Eukaryota</taxon>
        <taxon>Fungi</taxon>
        <taxon>Fungi incertae sedis</taxon>
        <taxon>Microsporidia</taxon>
        <taxon>Pseudoloma</taxon>
    </lineage>
</organism>
<proteinExistence type="predicted"/>
<dbReference type="AlphaFoldDB" id="A0A0R0M155"/>
<dbReference type="Pfam" id="PF05964">
    <property type="entry name" value="FYRN"/>
    <property type="match status" value="1"/>
</dbReference>
<comment type="caution">
    <text evidence="2">The sequence shown here is derived from an EMBL/GenBank/DDBJ whole genome shotgun (WGS) entry which is preliminary data.</text>
</comment>
<keyword evidence="3" id="KW-1185">Reference proteome</keyword>
<gene>
    <name evidence="2" type="ORF">M153_15180002187</name>
</gene>
<dbReference type="GO" id="GO:0005634">
    <property type="term" value="C:nucleus"/>
    <property type="evidence" value="ECO:0007669"/>
    <property type="project" value="InterPro"/>
</dbReference>
<feature type="non-terminal residue" evidence="2">
    <location>
        <position position="179"/>
    </location>
</feature>
<evidence type="ECO:0000313" key="2">
    <source>
        <dbReference type="EMBL" id="KRH93108.1"/>
    </source>
</evidence>
<dbReference type="EMBL" id="LGUB01000489">
    <property type="protein sequence ID" value="KRH93108.1"/>
    <property type="molecule type" value="Genomic_DNA"/>
</dbReference>
<protein>
    <submittedName>
        <fullName evidence="2">Putative FY-rich</fullName>
    </submittedName>
</protein>
<sequence>MLDGKLLKELFQKRYETHLKKIKMYKKLKESNIHPFAVNKQVTHAPIILGSSSTRMSILNLGEVLKDNKFYNRLFIYPLNFMCKRKYRSYKPTKRASIAENSQESKNTTKDDKIFYCMTIHENGCTISSDDKEWETWADFVKEFEQNDMKSSIDTDTFLTSDASQPPVNKDTNLPTFST</sequence>
<reference evidence="2 3" key="1">
    <citation type="submission" date="2015-07" db="EMBL/GenBank/DDBJ databases">
        <title>The genome of Pseudoloma neurophilia, a relevant intracellular parasite of the zebrafish.</title>
        <authorList>
            <person name="Ndikumana S."/>
            <person name="Pelin A."/>
            <person name="Sanders J."/>
            <person name="Corradi N."/>
        </authorList>
    </citation>
    <scope>NUCLEOTIDE SEQUENCE [LARGE SCALE GENOMIC DNA]</scope>
    <source>
        <strain evidence="2 3">MK1</strain>
    </source>
</reference>
<feature type="region of interest" description="Disordered" evidence="1">
    <location>
        <begin position="157"/>
        <end position="179"/>
    </location>
</feature>
<evidence type="ECO:0000256" key="1">
    <source>
        <dbReference type="SAM" id="MobiDB-lite"/>
    </source>
</evidence>
<dbReference type="InterPro" id="IPR003888">
    <property type="entry name" value="FYrich_N"/>
</dbReference>
<accession>A0A0R0M155</accession>
<dbReference type="Proteomes" id="UP000051530">
    <property type="component" value="Unassembled WGS sequence"/>
</dbReference>
<name>A0A0R0M155_9MICR</name>
<dbReference type="Gene3D" id="3.30.160.360">
    <property type="match status" value="1"/>
</dbReference>
<dbReference type="PROSITE" id="PS51542">
    <property type="entry name" value="FYRN"/>
    <property type="match status" value="1"/>
</dbReference>
<evidence type="ECO:0000313" key="3">
    <source>
        <dbReference type="Proteomes" id="UP000051530"/>
    </source>
</evidence>
<dbReference type="VEuPathDB" id="MicrosporidiaDB:M153_15180002187"/>